<evidence type="ECO:0000259" key="2">
    <source>
        <dbReference type="SMART" id="SM00739"/>
    </source>
</evidence>
<feature type="domain" description="KOW" evidence="2">
    <location>
        <begin position="430"/>
        <end position="457"/>
    </location>
</feature>
<comment type="caution">
    <text evidence="3">The sequence shown here is derived from an EMBL/GenBank/DDBJ whole genome shotgun (WGS) entry which is preliminary data.</text>
</comment>
<feature type="region of interest" description="Disordered" evidence="1">
    <location>
        <begin position="759"/>
        <end position="779"/>
    </location>
</feature>
<proteinExistence type="predicted"/>
<dbReference type="Proteomes" id="UP001195769">
    <property type="component" value="Unassembled WGS sequence"/>
</dbReference>
<feature type="compositionally biased region" description="Basic and acidic residues" evidence="1">
    <location>
        <begin position="120"/>
        <end position="132"/>
    </location>
</feature>
<feature type="region of interest" description="Disordered" evidence="1">
    <location>
        <begin position="1"/>
        <end position="31"/>
    </location>
</feature>
<accession>A0AAD4HEW5</accession>
<feature type="domain" description="KOW" evidence="2">
    <location>
        <begin position="620"/>
        <end position="647"/>
    </location>
</feature>
<dbReference type="AlphaFoldDB" id="A0AAD4HEW5"/>
<feature type="region of interest" description="Disordered" evidence="1">
    <location>
        <begin position="104"/>
        <end position="175"/>
    </location>
</feature>
<dbReference type="GeneID" id="64671756"/>
<dbReference type="SMART" id="SM00739">
    <property type="entry name" value="KOW"/>
    <property type="match status" value="5"/>
</dbReference>
<evidence type="ECO:0000313" key="3">
    <source>
        <dbReference type="EMBL" id="KAG1895080.1"/>
    </source>
</evidence>
<evidence type="ECO:0000256" key="1">
    <source>
        <dbReference type="SAM" id="MobiDB-lite"/>
    </source>
</evidence>
<feature type="domain" description="KOW" evidence="2">
    <location>
        <begin position="542"/>
        <end position="569"/>
    </location>
</feature>
<feature type="domain" description="KOW" evidence="2">
    <location>
        <begin position="909"/>
        <end position="936"/>
    </location>
</feature>
<protein>
    <recommendedName>
        <fullName evidence="2">KOW domain-containing protein</fullName>
    </recommendedName>
</protein>
<dbReference type="EMBL" id="JABBWK010000071">
    <property type="protein sequence ID" value="KAG1895080.1"/>
    <property type="molecule type" value="Genomic_DNA"/>
</dbReference>
<sequence>MAKRAASGDDQPAPKHAKLDKRNCQTAPSPREDVNAWHILERFLTTEMTYPEMDDALLSYLGDQYSPDDWKDARVALFSGDSDDCVALSNLRILMAANLSQSLSDTASMAKDSPIATSASRKEVRRAKDSRTPRNFRRFIDDEAGESEDEEDEEGEEGEGDVGDGPSVRSHNITSVPGPLAKLKLAVAIDSIFDKYDQAPQSSSERCLPYRAAWSPGTIESRMYLLIVHRTATRYIAEHLRAKKFPVTVSAWLPGQLYVVSDSPKTIAASLPPSHSLSMKEYLHISQEECEMVECSNIQLPNPLWVRIKHGKYKGDIGYIFNPDQSDLFVTVLIPPREFPYDMPQGSVALLDQSRLPKDNTVSDILLDGDVVGCLYKGQRYYRGLLLKNCLRYSIELVASPHVDDIRLHVQSRWDKDFVKNTIAAFSMQFLCKGDAVRVTKGEVHSEIGTVVSTHHMSGTVCLEYRAHILGGSAVRVVAGLYSGLEGHIIQANNGDIFDVCQDVSQEVVQVSKYYLDHRPPNYTYQSWLSTQQHFEHCFDESIQVGDYIEALFGEHTGKCGVVVWFPAGDTQLWFRYANIGTKDNTEYSPRPPIFQVPATLVRRTGLSQTLKYTKEKGFDVKPGDVMRVTRGPEYQVKGVVQSVDFPKARLTLLSESDRSLVDVPIDFVMKLRNAPLDSFKDVIGQEVFVIGGGRKGYRATLYSIGSESCTVAVHGQARTECKRHDVATRYGMRLDGVMLEASDLMSFCDMRKRSYLKSPPRRFTTPPPDPVPSELPSSINPDPSLSLSIWTNWSASLTDINAAHDPSSIATSSSDPWTFNAQDMQDNISSMVEQVKDNGPLPWLMSKEFSSLLLTYHAVFRVSPSFMGGRLHKPAPEDSVAVFCTSNNVGAAVQQYHIPAKYLSPAPPRKKNQWCLILDGKSHGQILTISKCNVKQNTAEFVIEGDTGITLHFDQICLVKQAQ</sequence>
<dbReference type="RefSeq" id="XP_041220656.1">
    <property type="nucleotide sequence ID" value="XM_041377458.1"/>
</dbReference>
<evidence type="ECO:0000313" key="4">
    <source>
        <dbReference type="Proteomes" id="UP001195769"/>
    </source>
</evidence>
<organism evidence="3 4">
    <name type="scientific">Suillus fuscotomentosus</name>
    <dbReference type="NCBI Taxonomy" id="1912939"/>
    <lineage>
        <taxon>Eukaryota</taxon>
        <taxon>Fungi</taxon>
        <taxon>Dikarya</taxon>
        <taxon>Basidiomycota</taxon>
        <taxon>Agaricomycotina</taxon>
        <taxon>Agaricomycetes</taxon>
        <taxon>Agaricomycetidae</taxon>
        <taxon>Boletales</taxon>
        <taxon>Suillineae</taxon>
        <taxon>Suillaceae</taxon>
        <taxon>Suillus</taxon>
    </lineage>
</organism>
<dbReference type="InterPro" id="IPR005824">
    <property type="entry name" value="KOW"/>
</dbReference>
<name>A0AAD4HEW5_9AGAM</name>
<feature type="domain" description="KOW" evidence="2">
    <location>
        <begin position="468"/>
        <end position="495"/>
    </location>
</feature>
<keyword evidence="4" id="KW-1185">Reference proteome</keyword>
<reference evidence="3" key="1">
    <citation type="journal article" date="2020" name="New Phytol.">
        <title>Comparative genomics reveals dynamic genome evolution in host specialist ectomycorrhizal fungi.</title>
        <authorList>
            <person name="Lofgren L.A."/>
            <person name="Nguyen N.H."/>
            <person name="Vilgalys R."/>
            <person name="Ruytinx J."/>
            <person name="Liao H.L."/>
            <person name="Branco S."/>
            <person name="Kuo A."/>
            <person name="LaButti K."/>
            <person name="Lipzen A."/>
            <person name="Andreopoulos W."/>
            <person name="Pangilinan J."/>
            <person name="Riley R."/>
            <person name="Hundley H."/>
            <person name="Na H."/>
            <person name="Barry K."/>
            <person name="Grigoriev I.V."/>
            <person name="Stajich J.E."/>
            <person name="Kennedy P.G."/>
        </authorList>
    </citation>
    <scope>NUCLEOTIDE SEQUENCE</scope>
    <source>
        <strain evidence="3">FC203</strain>
    </source>
</reference>
<gene>
    <name evidence="3" type="ORF">F5891DRAFT_984535</name>
</gene>
<feature type="compositionally biased region" description="Acidic residues" evidence="1">
    <location>
        <begin position="142"/>
        <end position="162"/>
    </location>
</feature>